<reference evidence="3" key="1">
    <citation type="submission" date="2017-02" db="EMBL/GenBank/DDBJ databases">
        <authorList>
            <person name="Varghese N."/>
            <person name="Submissions S."/>
        </authorList>
    </citation>
    <scope>NUCLEOTIDE SEQUENCE [LARGE SCALE GENOMIC DNA]</scope>
    <source>
        <strain evidence="3">DSM 22385</strain>
    </source>
</reference>
<dbReference type="STRING" id="572036.SAMN05661099_0854"/>
<dbReference type="PANTHER" id="PTHR12110:SF41">
    <property type="entry name" value="INOSOSE DEHYDRATASE"/>
    <property type="match status" value="1"/>
</dbReference>
<keyword evidence="3" id="KW-1185">Reference proteome</keyword>
<dbReference type="PANTHER" id="PTHR12110">
    <property type="entry name" value="HYDROXYPYRUVATE ISOMERASE"/>
    <property type="match status" value="1"/>
</dbReference>
<dbReference type="EMBL" id="FUYR01000001">
    <property type="protein sequence ID" value="SKB35967.1"/>
    <property type="molecule type" value="Genomic_DNA"/>
</dbReference>
<evidence type="ECO:0000259" key="1">
    <source>
        <dbReference type="Pfam" id="PF01261"/>
    </source>
</evidence>
<dbReference type="Proteomes" id="UP000189981">
    <property type="component" value="Unassembled WGS sequence"/>
</dbReference>
<dbReference type="GO" id="GO:0016853">
    <property type="term" value="F:isomerase activity"/>
    <property type="evidence" value="ECO:0007669"/>
    <property type="project" value="UniProtKB-KW"/>
</dbReference>
<dbReference type="InterPro" id="IPR036237">
    <property type="entry name" value="Xyl_isomerase-like_sf"/>
</dbReference>
<dbReference type="Gene3D" id="3.20.20.150">
    <property type="entry name" value="Divalent-metal-dependent TIM barrel enzymes"/>
    <property type="match status" value="1"/>
</dbReference>
<organism evidence="2 3">
    <name type="scientific">Daejeonella lutea</name>
    <dbReference type="NCBI Taxonomy" id="572036"/>
    <lineage>
        <taxon>Bacteria</taxon>
        <taxon>Pseudomonadati</taxon>
        <taxon>Bacteroidota</taxon>
        <taxon>Sphingobacteriia</taxon>
        <taxon>Sphingobacteriales</taxon>
        <taxon>Sphingobacteriaceae</taxon>
        <taxon>Daejeonella</taxon>
    </lineage>
</organism>
<gene>
    <name evidence="2" type="ORF">SAMN05661099_0854</name>
</gene>
<dbReference type="SUPFAM" id="SSF51658">
    <property type="entry name" value="Xylose isomerase-like"/>
    <property type="match status" value="1"/>
</dbReference>
<feature type="domain" description="Xylose isomerase-like TIM barrel" evidence="1">
    <location>
        <begin position="49"/>
        <end position="256"/>
    </location>
</feature>
<evidence type="ECO:0000313" key="3">
    <source>
        <dbReference type="Proteomes" id="UP000189981"/>
    </source>
</evidence>
<evidence type="ECO:0000313" key="2">
    <source>
        <dbReference type="EMBL" id="SKB35967.1"/>
    </source>
</evidence>
<keyword evidence="2" id="KW-0413">Isomerase</keyword>
<dbReference type="AlphaFoldDB" id="A0A1T5AMD2"/>
<sequence>MLAIGSSIPNWIVARDSSIAPKYPPVGLQVYTLGFLLNAPGADTRSILKQIADIGIKEIETATGGNGLYYGQKPKVFAEMAKDTGLKWIGNHIGGLPRTPAASATSTAARPRSRNLRDNIQEIVDDAAEGGCSWVICSSSAISTLDEIKRTAEVFVKAGDLAEQNNMRFAYHNHQSEFDQIEGVTAFDYVLTNTDKKKVFMELDLAWATAAGQDPVALFKKYPGRFPLWHVKDLDKTTGRPCPVGTGKVDFKHIFTNSKLSGVEHTFIEQDGAKNIDDPASSVQWLKNNIYK</sequence>
<name>A0A1T5AMD2_9SPHI</name>
<dbReference type="InterPro" id="IPR013022">
    <property type="entry name" value="Xyl_isomerase-like_TIM-brl"/>
</dbReference>
<dbReference type="Pfam" id="PF01261">
    <property type="entry name" value="AP_endonuc_2"/>
    <property type="match status" value="1"/>
</dbReference>
<proteinExistence type="predicted"/>
<dbReference type="InterPro" id="IPR050312">
    <property type="entry name" value="IolE/XylAMocC-like"/>
</dbReference>
<protein>
    <submittedName>
        <fullName evidence="2">Sugar phosphate isomerase/epimerase</fullName>
    </submittedName>
</protein>
<accession>A0A1T5AMD2</accession>